<dbReference type="PIRSF" id="PIRSF000463">
    <property type="entry name" value="GlgB"/>
    <property type="match status" value="1"/>
</dbReference>
<dbReference type="Gene3D" id="2.60.40.1180">
    <property type="entry name" value="Golgi alpha-mannosidase II"/>
    <property type="match status" value="1"/>
</dbReference>
<dbReference type="InterPro" id="IPR014756">
    <property type="entry name" value="Ig_E-set"/>
</dbReference>
<dbReference type="InterPro" id="IPR006047">
    <property type="entry name" value="GH13_cat_dom"/>
</dbReference>
<dbReference type="Pfam" id="PF02806">
    <property type="entry name" value="Alpha-amylase_C"/>
    <property type="match status" value="1"/>
</dbReference>
<evidence type="ECO:0000256" key="1">
    <source>
        <dbReference type="ARBA" id="ARBA00000826"/>
    </source>
</evidence>
<evidence type="ECO:0000259" key="8">
    <source>
        <dbReference type="SMART" id="SM00642"/>
    </source>
</evidence>
<name>A0AAD1Y5J9_EUPCR</name>
<proteinExistence type="inferred from homology"/>
<keyword evidence="4" id="KW-0328">Glycosyltransferase</keyword>
<dbReference type="PANTHER" id="PTHR43651">
    <property type="entry name" value="1,4-ALPHA-GLUCAN-BRANCHING ENZYME"/>
    <property type="match status" value="1"/>
</dbReference>
<dbReference type="EC" id="2.4.1.18" evidence="3"/>
<accession>A0AAD1Y5J9</accession>
<dbReference type="FunFam" id="3.20.20.80:FF:000001">
    <property type="entry name" value="1,4-alpha-glucan branching enzyme"/>
    <property type="match status" value="1"/>
</dbReference>
<evidence type="ECO:0000256" key="7">
    <source>
        <dbReference type="PIRSR" id="PIRSR000463-1"/>
    </source>
</evidence>
<protein>
    <recommendedName>
        <fullName evidence="3">1,4-alpha-glucan branching enzyme</fullName>
        <ecNumber evidence="3">2.4.1.18</ecNumber>
    </recommendedName>
</protein>
<evidence type="ECO:0000256" key="3">
    <source>
        <dbReference type="ARBA" id="ARBA00012541"/>
    </source>
</evidence>
<dbReference type="Pfam" id="PF02922">
    <property type="entry name" value="CBM_48"/>
    <property type="match status" value="1"/>
</dbReference>
<comment type="pathway">
    <text evidence="6">Glycan biosynthesis.</text>
</comment>
<dbReference type="Gene3D" id="2.60.40.10">
    <property type="entry name" value="Immunoglobulins"/>
    <property type="match status" value="1"/>
</dbReference>
<dbReference type="SUPFAM" id="SSF51445">
    <property type="entry name" value="(Trans)glycosidases"/>
    <property type="match status" value="1"/>
</dbReference>
<feature type="active site" description="Proton donor" evidence="7">
    <location>
        <position position="400"/>
    </location>
</feature>
<dbReference type="InterPro" id="IPR037439">
    <property type="entry name" value="Branching_enzy"/>
</dbReference>
<evidence type="ECO:0000256" key="6">
    <source>
        <dbReference type="ARBA" id="ARBA00060592"/>
    </source>
</evidence>
<dbReference type="EMBL" id="CAMPGE010025603">
    <property type="protein sequence ID" value="CAI2383342.1"/>
    <property type="molecule type" value="Genomic_DNA"/>
</dbReference>
<reference evidence="9" key="1">
    <citation type="submission" date="2023-07" db="EMBL/GenBank/DDBJ databases">
        <authorList>
            <consortium name="AG Swart"/>
            <person name="Singh M."/>
            <person name="Singh A."/>
            <person name="Seah K."/>
            <person name="Emmerich C."/>
        </authorList>
    </citation>
    <scope>NUCLEOTIDE SEQUENCE</scope>
    <source>
        <strain evidence="9">DP1</strain>
    </source>
</reference>
<dbReference type="InterPro" id="IPR006048">
    <property type="entry name" value="A-amylase/branching_C"/>
</dbReference>
<dbReference type="GO" id="GO:0004553">
    <property type="term" value="F:hydrolase activity, hydrolyzing O-glycosyl compounds"/>
    <property type="evidence" value="ECO:0007669"/>
    <property type="project" value="InterPro"/>
</dbReference>
<dbReference type="InterPro" id="IPR013783">
    <property type="entry name" value="Ig-like_fold"/>
</dbReference>
<dbReference type="InterPro" id="IPR004193">
    <property type="entry name" value="Glyco_hydro_13_N"/>
</dbReference>
<sequence>MDSDKKTKNFEILEWDPYLKPFEDNFHLRYGKYQEWKNTLTDESGDLVKFAKESYNNYGIKIDETTQNITFSEWLPNASEVYITGDFNSWNTTECPMDKGDFGWWNITLEGYQGEDGKVHPKIEHNTKFKLFIKTPDNSEGFFRNPAWSKVAHQDEKDLLFTNVMWNPAEKYEFQHPRPEKTNGLRIYECHIGMSSSEEKINSYREFADDVIPRIVYGGYNCIQIMAIMEHAYYGSFGYHVTNFFAVSSRFGTPEDLKYLIDTAHSHGLQVLMDIVHSHCSKNVLDGIAQQDGTDYQYFHSGAKGEHSDWDSKIFNYDQYEVLRFLLANIYMWIEEYKFDGFRFDAVTSILYHHHGIGVGFSGDYHEYFSMSTDIAGVAYLMLANDLAHSLIPNGVTIAEDVSGMPGLCIDIEQGGIGFDYRLNMSCPDTWIKYLKEFKDEDWDMKHLAHVHTNRRYKEKTIGYAESHDQALVGDKTLAHHLIDEEIYEGMAKDYHSEKVDRGIALHKMMKLFTFGLGGEAYLNFMGNEFGHPEWVDFPREGNGSSYKFARRQWNLADDDNLKFKFWRDFDRDMNLLEEKYPFLYLYSHQYVTSTNSDDKIVVYERGNLIFIFNFHYTKSFENYKIGTYWDSDHICVLDTDRAEYGGQNRLEWNKTNFLPLFKEAWDDRPYSINVYIPSRTAMVLCPRQFLKEDA</sequence>
<dbReference type="PANTHER" id="PTHR43651:SF3">
    <property type="entry name" value="1,4-ALPHA-GLUCAN-BRANCHING ENZYME"/>
    <property type="match status" value="1"/>
</dbReference>
<comment type="caution">
    <text evidence="9">The sequence shown here is derived from an EMBL/GenBank/DDBJ whole genome shotgun (WGS) entry which is preliminary data.</text>
</comment>
<dbReference type="CDD" id="cd11321">
    <property type="entry name" value="AmyAc_bac_euk_BE"/>
    <property type="match status" value="1"/>
</dbReference>
<comment type="similarity">
    <text evidence="2">Belongs to the glycosyl hydrolase 13 family. GlgB subfamily.</text>
</comment>
<dbReference type="SUPFAM" id="SSF51011">
    <property type="entry name" value="Glycosyl hydrolase domain"/>
    <property type="match status" value="1"/>
</dbReference>
<dbReference type="SMART" id="SM00642">
    <property type="entry name" value="Aamy"/>
    <property type="match status" value="1"/>
</dbReference>
<organism evidence="9 10">
    <name type="scientific">Euplotes crassus</name>
    <dbReference type="NCBI Taxonomy" id="5936"/>
    <lineage>
        <taxon>Eukaryota</taxon>
        <taxon>Sar</taxon>
        <taxon>Alveolata</taxon>
        <taxon>Ciliophora</taxon>
        <taxon>Intramacronucleata</taxon>
        <taxon>Spirotrichea</taxon>
        <taxon>Hypotrichia</taxon>
        <taxon>Euplotida</taxon>
        <taxon>Euplotidae</taxon>
        <taxon>Moneuplotes</taxon>
    </lineage>
</organism>
<feature type="domain" description="Glycosyl hydrolase family 13 catalytic" evidence="8">
    <location>
        <begin position="207"/>
        <end position="572"/>
    </location>
</feature>
<evidence type="ECO:0000256" key="5">
    <source>
        <dbReference type="ARBA" id="ARBA00022679"/>
    </source>
</evidence>
<dbReference type="Pfam" id="PF00128">
    <property type="entry name" value="Alpha-amylase"/>
    <property type="match status" value="1"/>
</dbReference>
<evidence type="ECO:0000256" key="4">
    <source>
        <dbReference type="ARBA" id="ARBA00022676"/>
    </source>
</evidence>
<dbReference type="GO" id="GO:0005978">
    <property type="term" value="P:glycogen biosynthetic process"/>
    <property type="evidence" value="ECO:0007669"/>
    <property type="project" value="InterPro"/>
</dbReference>
<dbReference type="Gene3D" id="3.20.20.80">
    <property type="entry name" value="Glycosidases"/>
    <property type="match status" value="1"/>
</dbReference>
<dbReference type="GO" id="GO:0043169">
    <property type="term" value="F:cation binding"/>
    <property type="evidence" value="ECO:0007669"/>
    <property type="project" value="InterPro"/>
</dbReference>
<comment type="catalytic activity">
    <reaction evidence="1">
        <text>Transfers a segment of a (1-&gt;4)-alpha-D-glucan chain to a primary hydroxy group in a similar glucan chain.</text>
        <dbReference type="EC" id="2.4.1.18"/>
    </reaction>
</comment>
<feature type="active site" description="Nucleophile" evidence="7">
    <location>
        <position position="345"/>
    </location>
</feature>
<dbReference type="InterPro" id="IPR017853">
    <property type="entry name" value="GH"/>
</dbReference>
<dbReference type="SUPFAM" id="SSF81296">
    <property type="entry name" value="E set domains"/>
    <property type="match status" value="1"/>
</dbReference>
<dbReference type="InterPro" id="IPR013780">
    <property type="entry name" value="Glyco_hydro_b"/>
</dbReference>
<evidence type="ECO:0000313" key="10">
    <source>
        <dbReference type="Proteomes" id="UP001295684"/>
    </source>
</evidence>
<keyword evidence="10" id="KW-1185">Reference proteome</keyword>
<dbReference type="Proteomes" id="UP001295684">
    <property type="component" value="Unassembled WGS sequence"/>
</dbReference>
<dbReference type="AlphaFoldDB" id="A0AAD1Y5J9"/>
<keyword evidence="5" id="KW-0808">Transferase</keyword>
<dbReference type="GO" id="GO:0003844">
    <property type="term" value="F:1,4-alpha-glucan branching enzyme activity"/>
    <property type="evidence" value="ECO:0007669"/>
    <property type="project" value="UniProtKB-EC"/>
</dbReference>
<gene>
    <name evidence="9" type="ORF">ECRASSUSDP1_LOCUS24841</name>
</gene>
<evidence type="ECO:0000313" key="9">
    <source>
        <dbReference type="EMBL" id="CAI2383342.1"/>
    </source>
</evidence>
<evidence type="ECO:0000256" key="2">
    <source>
        <dbReference type="ARBA" id="ARBA00009000"/>
    </source>
</evidence>
<dbReference type="GO" id="GO:0005737">
    <property type="term" value="C:cytoplasm"/>
    <property type="evidence" value="ECO:0007669"/>
    <property type="project" value="TreeGrafter"/>
</dbReference>